<gene>
    <name evidence="1" type="ORF">GPX89_42355</name>
</gene>
<evidence type="ECO:0000313" key="2">
    <source>
        <dbReference type="Proteomes" id="UP000466794"/>
    </source>
</evidence>
<dbReference type="Proteomes" id="UP000466794">
    <property type="component" value="Unassembled WGS sequence"/>
</dbReference>
<evidence type="ECO:0000313" key="1">
    <source>
        <dbReference type="EMBL" id="MVU83859.1"/>
    </source>
</evidence>
<dbReference type="Pfam" id="PF11387">
    <property type="entry name" value="DUF2795"/>
    <property type="match status" value="1"/>
</dbReference>
<name>A0A7K1VBK5_9NOCA</name>
<dbReference type="EMBL" id="WRPP01000016">
    <property type="protein sequence ID" value="MVU83859.1"/>
    <property type="molecule type" value="Genomic_DNA"/>
</dbReference>
<dbReference type="AlphaFoldDB" id="A0A7K1VBK5"/>
<sequence length="62" mass="7055">MATVNPIRLQKFLRGADYPAKRDDLVRLARDNGADAVILDRLRQIPDRRYEGPQAVSRAVVH</sequence>
<reference evidence="1 2" key="1">
    <citation type="submission" date="2019-12" db="EMBL/GenBank/DDBJ databases">
        <title>Nocardia sp. nov. ET3-3 isolated from soil.</title>
        <authorList>
            <person name="Kanchanasin P."/>
            <person name="Tanasupawat S."/>
            <person name="Yuki M."/>
            <person name="Kudo T."/>
        </authorList>
    </citation>
    <scope>NUCLEOTIDE SEQUENCE [LARGE SCALE GENOMIC DNA]</scope>
    <source>
        <strain evidence="1 2">ET3-3</strain>
    </source>
</reference>
<proteinExistence type="predicted"/>
<organism evidence="1 2">
    <name type="scientific">Nocardia terrae</name>
    <dbReference type="NCBI Taxonomy" id="2675851"/>
    <lineage>
        <taxon>Bacteria</taxon>
        <taxon>Bacillati</taxon>
        <taxon>Actinomycetota</taxon>
        <taxon>Actinomycetes</taxon>
        <taxon>Mycobacteriales</taxon>
        <taxon>Nocardiaceae</taxon>
        <taxon>Nocardia</taxon>
    </lineage>
</organism>
<protein>
    <submittedName>
        <fullName evidence="1">DUF2795 domain-containing protein</fullName>
    </submittedName>
</protein>
<dbReference type="RefSeq" id="WP_157393448.1">
    <property type="nucleotide sequence ID" value="NZ_WRPP01000016.1"/>
</dbReference>
<accession>A0A7K1VBK5</accession>
<dbReference type="InterPro" id="IPR021527">
    <property type="entry name" value="DUF2795"/>
</dbReference>
<keyword evidence="2" id="KW-1185">Reference proteome</keyword>
<comment type="caution">
    <text evidence="1">The sequence shown here is derived from an EMBL/GenBank/DDBJ whole genome shotgun (WGS) entry which is preliminary data.</text>
</comment>